<protein>
    <submittedName>
        <fullName evidence="1">Uncharacterized protein</fullName>
    </submittedName>
</protein>
<dbReference type="AlphaFoldDB" id="A0A4R7VTV4"/>
<accession>A0A4R7VTV4</accession>
<name>A0A4R7VTV4_9PSED</name>
<organism evidence="1 2">
    <name type="scientific">Pseudomonas helmanticensis</name>
    <dbReference type="NCBI Taxonomy" id="1471381"/>
    <lineage>
        <taxon>Bacteria</taxon>
        <taxon>Pseudomonadati</taxon>
        <taxon>Pseudomonadota</taxon>
        <taxon>Gammaproteobacteria</taxon>
        <taxon>Pseudomonadales</taxon>
        <taxon>Pseudomonadaceae</taxon>
        <taxon>Pseudomonas</taxon>
    </lineage>
</organism>
<gene>
    <name evidence="1" type="ORF">EDF87_10173</name>
</gene>
<proteinExistence type="predicted"/>
<evidence type="ECO:0000313" key="1">
    <source>
        <dbReference type="EMBL" id="TDV53008.1"/>
    </source>
</evidence>
<dbReference type="Proteomes" id="UP000295804">
    <property type="component" value="Unassembled WGS sequence"/>
</dbReference>
<evidence type="ECO:0000313" key="2">
    <source>
        <dbReference type="Proteomes" id="UP000295804"/>
    </source>
</evidence>
<sequence>MRRQDLEQEADFYGTSRKLSSLDEWHLSVRYTPVQHLVLGGVA</sequence>
<reference evidence="1 2" key="1">
    <citation type="submission" date="2019-03" db="EMBL/GenBank/DDBJ databases">
        <title>Genomic analyses of the natural microbiome of Caenorhabditis elegans.</title>
        <authorList>
            <person name="Samuel B."/>
        </authorList>
    </citation>
    <scope>NUCLEOTIDE SEQUENCE [LARGE SCALE GENOMIC DNA]</scope>
    <source>
        <strain evidence="1 2">BIGb0525</strain>
    </source>
</reference>
<comment type="caution">
    <text evidence="1">The sequence shown here is derived from an EMBL/GenBank/DDBJ whole genome shotgun (WGS) entry which is preliminary data.</text>
</comment>
<dbReference type="EMBL" id="SOCQ01000001">
    <property type="protein sequence ID" value="TDV53008.1"/>
    <property type="molecule type" value="Genomic_DNA"/>
</dbReference>